<comment type="caution">
    <text evidence="1">The sequence shown here is derived from an EMBL/GenBank/DDBJ whole genome shotgun (WGS) entry which is preliminary data.</text>
</comment>
<protein>
    <submittedName>
        <fullName evidence="1">Uncharacterized protein</fullName>
    </submittedName>
</protein>
<dbReference type="RefSeq" id="WP_111575199.1">
    <property type="nucleotide sequence ID" value="NZ_JBHRWF010000001.1"/>
</dbReference>
<dbReference type="Proteomes" id="UP000249453">
    <property type="component" value="Unassembled WGS sequence"/>
</dbReference>
<evidence type="ECO:0000313" key="2">
    <source>
        <dbReference type="Proteomes" id="UP000249453"/>
    </source>
</evidence>
<keyword evidence="2" id="KW-1185">Reference proteome</keyword>
<evidence type="ECO:0000313" key="1">
    <source>
        <dbReference type="EMBL" id="RAK29027.1"/>
    </source>
</evidence>
<dbReference type="AlphaFoldDB" id="A0A364JVN5"/>
<gene>
    <name evidence="1" type="ORF">C7374_10576</name>
</gene>
<proteinExistence type="predicted"/>
<dbReference type="EMBL" id="QLMK01000005">
    <property type="protein sequence ID" value="RAK29027.1"/>
    <property type="molecule type" value="Genomic_DNA"/>
</dbReference>
<reference evidence="1 2" key="1">
    <citation type="submission" date="2018-06" db="EMBL/GenBank/DDBJ databases">
        <title>Genomic Encyclopedia of Type Strains, Phase IV (KMG-IV): sequencing the most valuable type-strain genomes for metagenomic binning, comparative biology and taxonomic classification.</title>
        <authorList>
            <person name="Goeker M."/>
        </authorList>
    </citation>
    <scope>NUCLEOTIDE SEQUENCE [LARGE SCALE GENOMIC DNA]</scope>
    <source>
        <strain evidence="1 2">DSM 26720</strain>
    </source>
</reference>
<organism evidence="1 2">
    <name type="scientific">Falsochrobactrum ovis</name>
    <dbReference type="NCBI Taxonomy" id="1293442"/>
    <lineage>
        <taxon>Bacteria</taxon>
        <taxon>Pseudomonadati</taxon>
        <taxon>Pseudomonadota</taxon>
        <taxon>Alphaproteobacteria</taxon>
        <taxon>Hyphomicrobiales</taxon>
        <taxon>Brucellaceae</taxon>
        <taxon>Falsochrobactrum</taxon>
    </lineage>
</organism>
<accession>A0A364JVN5</accession>
<name>A0A364JVN5_9HYPH</name>
<sequence length="199" mass="23027">MEVISKLDAARRQLLAALHIHWYLNEPIAVYTLAANSWEVCNSLLKKDEKIRILQQITEAYGAPPKEIIDLINAPRNFVKHADRDPDAVFPDIKEEDCDAVLLTACLDYMFANGRSPYIMGIFLSWYSAIYQKKVGVFMEETAQLLFPELAFLNREQQKKAARKVLSNPTPPLIFHDHRTELTDNHRWVHFKKVFNSEV</sequence>